<organism evidence="3 4">
    <name type="scientific">Exiguobacterium indicum</name>
    <dbReference type="NCBI Taxonomy" id="296995"/>
    <lineage>
        <taxon>Bacteria</taxon>
        <taxon>Bacillati</taxon>
        <taxon>Bacillota</taxon>
        <taxon>Bacilli</taxon>
        <taxon>Bacillales</taxon>
        <taxon>Bacillales Family XII. Incertae Sedis</taxon>
        <taxon>Exiguobacterium</taxon>
    </lineage>
</organism>
<protein>
    <submittedName>
        <fullName evidence="3">Nuclease-related domain-containing protein</fullName>
    </submittedName>
</protein>
<evidence type="ECO:0000256" key="1">
    <source>
        <dbReference type="SAM" id="Phobius"/>
    </source>
</evidence>
<keyword evidence="4" id="KW-1185">Reference proteome</keyword>
<name>A0ABU8ELE5_9BACL</name>
<sequence length="244" mass="27706">MANVHNGSQHLQESITTYRREKRKGKMQIAVSIVFALFLVLLQPLVGIIIGAGLVLFFSRRSSSRAGISAEDYRIQLHGLNGERRLTSQLAKLPEDYDIYTNVFVEWQGKKSELDSVVVGPTGIYVVEMKSMRGRVYGDEAEKNWYLEKTGRQGGVYGKEFYNPTKQVGTHVYRLANNLRPLSKNLWVQGVVLFDRETSLDVTSQKSIVTNDVDQLRAYIEKQPLTVEAKDIARIKSYFERGVV</sequence>
<keyword evidence="1" id="KW-1133">Transmembrane helix</keyword>
<dbReference type="Proteomes" id="UP001387110">
    <property type="component" value="Unassembled WGS sequence"/>
</dbReference>
<reference evidence="3 4" key="1">
    <citation type="submission" date="2023-12" db="EMBL/GenBank/DDBJ databases">
        <authorList>
            <person name="Easwaran N."/>
            <person name="Lazarus H.P.S."/>
        </authorList>
    </citation>
    <scope>NUCLEOTIDE SEQUENCE [LARGE SCALE GENOMIC DNA]</scope>
    <source>
        <strain evidence="3 4">VIT-2023</strain>
    </source>
</reference>
<keyword evidence="1" id="KW-0812">Transmembrane</keyword>
<proteinExistence type="predicted"/>
<accession>A0ABU8ELE5</accession>
<comment type="caution">
    <text evidence="3">The sequence shown here is derived from an EMBL/GenBank/DDBJ whole genome shotgun (WGS) entry which is preliminary data.</text>
</comment>
<feature type="transmembrane region" description="Helical" evidence="1">
    <location>
        <begin position="29"/>
        <end position="58"/>
    </location>
</feature>
<keyword evidence="1" id="KW-0472">Membrane</keyword>
<evidence type="ECO:0000313" key="3">
    <source>
        <dbReference type="EMBL" id="MEI4463741.1"/>
    </source>
</evidence>
<dbReference type="Pfam" id="PF08378">
    <property type="entry name" value="NERD"/>
    <property type="match status" value="1"/>
</dbReference>
<dbReference type="EMBL" id="JBAWKY010000006">
    <property type="protein sequence ID" value="MEI4463741.1"/>
    <property type="molecule type" value="Genomic_DNA"/>
</dbReference>
<gene>
    <name evidence="3" type="ORF">SZL87_15045</name>
</gene>
<dbReference type="InterPro" id="IPR011528">
    <property type="entry name" value="NERD"/>
</dbReference>
<evidence type="ECO:0000313" key="4">
    <source>
        <dbReference type="Proteomes" id="UP001387110"/>
    </source>
</evidence>
<evidence type="ECO:0000259" key="2">
    <source>
        <dbReference type="PROSITE" id="PS50965"/>
    </source>
</evidence>
<dbReference type="PROSITE" id="PS50965">
    <property type="entry name" value="NERD"/>
    <property type="match status" value="1"/>
</dbReference>
<feature type="domain" description="NERD" evidence="2">
    <location>
        <begin position="78"/>
        <end position="198"/>
    </location>
</feature>
<dbReference type="RefSeq" id="WP_336449606.1">
    <property type="nucleotide sequence ID" value="NZ_JBAWKY010000006.1"/>
</dbReference>